<feature type="domain" description="HAMP" evidence="13">
    <location>
        <begin position="185"/>
        <end position="237"/>
    </location>
</feature>
<keyword evidence="15" id="KW-1185">Reference proteome</keyword>
<dbReference type="AlphaFoldDB" id="A0A4R8EUJ4"/>
<protein>
    <recommendedName>
        <fullName evidence="3">histidine kinase</fullName>
        <ecNumber evidence="3">2.7.13.3</ecNumber>
    </recommendedName>
</protein>
<evidence type="ECO:0000256" key="10">
    <source>
        <dbReference type="ARBA" id="ARBA00023136"/>
    </source>
</evidence>
<feature type="transmembrane region" description="Helical" evidence="11">
    <location>
        <begin position="164"/>
        <end position="184"/>
    </location>
</feature>
<dbReference type="SUPFAM" id="SSF47384">
    <property type="entry name" value="Homodimeric domain of signal transducing histidine kinase"/>
    <property type="match status" value="1"/>
</dbReference>
<keyword evidence="8 11" id="KW-1133">Transmembrane helix</keyword>
<evidence type="ECO:0000256" key="2">
    <source>
        <dbReference type="ARBA" id="ARBA00004141"/>
    </source>
</evidence>
<feature type="transmembrane region" description="Helical" evidence="11">
    <location>
        <begin position="130"/>
        <end position="152"/>
    </location>
</feature>
<evidence type="ECO:0000256" key="6">
    <source>
        <dbReference type="ARBA" id="ARBA00022692"/>
    </source>
</evidence>
<dbReference type="PROSITE" id="PS50885">
    <property type="entry name" value="HAMP"/>
    <property type="match status" value="1"/>
</dbReference>
<accession>A0A4R8EUJ4</accession>
<dbReference type="GO" id="GO:0016020">
    <property type="term" value="C:membrane"/>
    <property type="evidence" value="ECO:0007669"/>
    <property type="project" value="UniProtKB-SubCell"/>
</dbReference>
<evidence type="ECO:0000256" key="3">
    <source>
        <dbReference type="ARBA" id="ARBA00012438"/>
    </source>
</evidence>
<feature type="domain" description="Histidine kinase" evidence="12">
    <location>
        <begin position="245"/>
        <end position="452"/>
    </location>
</feature>
<dbReference type="InterPro" id="IPR036097">
    <property type="entry name" value="HisK_dim/P_sf"/>
</dbReference>
<evidence type="ECO:0000313" key="14">
    <source>
        <dbReference type="EMBL" id="TDX16252.1"/>
    </source>
</evidence>
<dbReference type="Gene3D" id="1.10.287.130">
    <property type="match status" value="1"/>
</dbReference>
<evidence type="ECO:0000256" key="7">
    <source>
        <dbReference type="ARBA" id="ARBA00022777"/>
    </source>
</evidence>
<keyword evidence="10 11" id="KW-0472">Membrane</keyword>
<dbReference type="InterPro" id="IPR003661">
    <property type="entry name" value="HisK_dim/P_dom"/>
</dbReference>
<keyword evidence="6 11" id="KW-0812">Transmembrane</keyword>
<evidence type="ECO:0000259" key="13">
    <source>
        <dbReference type="PROSITE" id="PS50885"/>
    </source>
</evidence>
<organism evidence="14 15">
    <name type="scientific">Petrotoga sibirica</name>
    <dbReference type="NCBI Taxonomy" id="156202"/>
    <lineage>
        <taxon>Bacteria</taxon>
        <taxon>Thermotogati</taxon>
        <taxon>Thermotogota</taxon>
        <taxon>Thermotogae</taxon>
        <taxon>Petrotogales</taxon>
        <taxon>Petrotogaceae</taxon>
        <taxon>Petrotoga</taxon>
    </lineage>
</organism>
<sequence length="452" mass="51414">MLVTLLGRKKVKHSAIFRQTIVFTAITMSIVLTIVGIVRIVFVQFTLQSYNDIYIAQLNVSGLNRGNANNPQKPLDLLYQIMQDSSVLRRSLLSNRIVILDGQLISDPYGLIKENFKIPRLPYLYESDGMYYIFAGVPIFGSSLLIVGGPSLELTALLRNFEKAVFVIITTGFFISLLVSYFLAKNTLKPVVKMAKQISEIDAQTIDKRISEQKSQEFDIFAQKLNSMLDRIENAFEIQNQFVSDVSHELRTPLTSINGYIKMLKRWGKNDPKIMEESLNSIEASSEYLRDLVEQLLLLTKNDYQIKKENIDIKNVVKETLNLFKLELNEFKIDMQGKSFSVNSSKEYLSLILKIFIENAIKYSSNQKEITIKLDPDQKSISIQDHGIGIEQTKLKNIFERFYKVDSSRSDKGHGLGLSIAKKLADALDIELKAYSELGKGSTFTLIFLNQL</sequence>
<dbReference type="Proteomes" id="UP000294817">
    <property type="component" value="Unassembled WGS sequence"/>
</dbReference>
<dbReference type="CDD" id="cd00075">
    <property type="entry name" value="HATPase"/>
    <property type="match status" value="1"/>
</dbReference>
<evidence type="ECO:0000256" key="9">
    <source>
        <dbReference type="ARBA" id="ARBA00023012"/>
    </source>
</evidence>
<dbReference type="GO" id="GO:0000155">
    <property type="term" value="F:phosphorelay sensor kinase activity"/>
    <property type="evidence" value="ECO:0007669"/>
    <property type="project" value="InterPro"/>
</dbReference>
<comment type="subcellular location">
    <subcellularLocation>
        <location evidence="2">Membrane</location>
        <topology evidence="2">Multi-pass membrane protein</topology>
    </subcellularLocation>
</comment>
<keyword evidence="9" id="KW-0902">Two-component regulatory system</keyword>
<proteinExistence type="predicted"/>
<dbReference type="Gene3D" id="6.10.340.10">
    <property type="match status" value="1"/>
</dbReference>
<dbReference type="InterPro" id="IPR003594">
    <property type="entry name" value="HATPase_dom"/>
</dbReference>
<evidence type="ECO:0000256" key="1">
    <source>
        <dbReference type="ARBA" id="ARBA00000085"/>
    </source>
</evidence>
<evidence type="ECO:0000256" key="5">
    <source>
        <dbReference type="ARBA" id="ARBA00022679"/>
    </source>
</evidence>
<dbReference type="Pfam" id="PF02518">
    <property type="entry name" value="HATPase_c"/>
    <property type="match status" value="1"/>
</dbReference>
<gene>
    <name evidence="14" type="ORF">C8D74_10471</name>
</gene>
<dbReference type="InterPro" id="IPR050398">
    <property type="entry name" value="HssS/ArlS-like"/>
</dbReference>
<dbReference type="PANTHER" id="PTHR45528">
    <property type="entry name" value="SENSOR HISTIDINE KINASE CPXA"/>
    <property type="match status" value="1"/>
</dbReference>
<evidence type="ECO:0000256" key="8">
    <source>
        <dbReference type="ARBA" id="ARBA00022989"/>
    </source>
</evidence>
<comment type="catalytic activity">
    <reaction evidence="1">
        <text>ATP + protein L-histidine = ADP + protein N-phospho-L-histidine.</text>
        <dbReference type="EC" id="2.7.13.3"/>
    </reaction>
</comment>
<dbReference type="SUPFAM" id="SSF55874">
    <property type="entry name" value="ATPase domain of HSP90 chaperone/DNA topoisomerase II/histidine kinase"/>
    <property type="match status" value="1"/>
</dbReference>
<evidence type="ECO:0000313" key="15">
    <source>
        <dbReference type="Proteomes" id="UP000294817"/>
    </source>
</evidence>
<dbReference type="SMART" id="SM00387">
    <property type="entry name" value="HATPase_c"/>
    <property type="match status" value="1"/>
</dbReference>
<evidence type="ECO:0000256" key="4">
    <source>
        <dbReference type="ARBA" id="ARBA00022553"/>
    </source>
</evidence>
<evidence type="ECO:0000259" key="12">
    <source>
        <dbReference type="PROSITE" id="PS50109"/>
    </source>
</evidence>
<dbReference type="InterPro" id="IPR036890">
    <property type="entry name" value="HATPase_C_sf"/>
</dbReference>
<dbReference type="SMART" id="SM00304">
    <property type="entry name" value="HAMP"/>
    <property type="match status" value="1"/>
</dbReference>
<keyword evidence="5" id="KW-0808">Transferase</keyword>
<keyword evidence="7 14" id="KW-0418">Kinase</keyword>
<dbReference type="PROSITE" id="PS50109">
    <property type="entry name" value="HIS_KIN"/>
    <property type="match status" value="1"/>
</dbReference>
<feature type="transmembrane region" description="Helical" evidence="11">
    <location>
        <begin position="21"/>
        <end position="42"/>
    </location>
</feature>
<dbReference type="PANTHER" id="PTHR45528:SF12">
    <property type="entry name" value="SENSOR HISTIDINE KINASE ARSS"/>
    <property type="match status" value="1"/>
</dbReference>
<dbReference type="PRINTS" id="PR00344">
    <property type="entry name" value="BCTRLSENSOR"/>
</dbReference>
<dbReference type="CDD" id="cd00082">
    <property type="entry name" value="HisKA"/>
    <property type="match status" value="1"/>
</dbReference>
<keyword evidence="4" id="KW-0597">Phosphoprotein</keyword>
<dbReference type="Pfam" id="PF00512">
    <property type="entry name" value="HisKA"/>
    <property type="match status" value="1"/>
</dbReference>
<dbReference type="SMART" id="SM00388">
    <property type="entry name" value="HisKA"/>
    <property type="match status" value="1"/>
</dbReference>
<dbReference type="Gene3D" id="3.30.565.10">
    <property type="entry name" value="Histidine kinase-like ATPase, C-terminal domain"/>
    <property type="match status" value="1"/>
</dbReference>
<evidence type="ECO:0000256" key="11">
    <source>
        <dbReference type="SAM" id="Phobius"/>
    </source>
</evidence>
<dbReference type="InterPro" id="IPR003660">
    <property type="entry name" value="HAMP_dom"/>
</dbReference>
<dbReference type="EC" id="2.7.13.3" evidence="3"/>
<dbReference type="FunFam" id="1.10.287.130:FF:000001">
    <property type="entry name" value="Two-component sensor histidine kinase"/>
    <property type="match status" value="1"/>
</dbReference>
<dbReference type="InterPro" id="IPR005467">
    <property type="entry name" value="His_kinase_dom"/>
</dbReference>
<name>A0A4R8EUJ4_9BACT</name>
<reference evidence="14 15" key="1">
    <citation type="submission" date="2019-03" db="EMBL/GenBank/DDBJ databases">
        <title>Genomic Encyclopedia of Type Strains, Phase IV (KMG-IV): sequencing the most valuable type-strain genomes for metagenomic binning, comparative biology and taxonomic classification.</title>
        <authorList>
            <person name="Goeker M."/>
        </authorList>
    </citation>
    <scope>NUCLEOTIDE SEQUENCE [LARGE SCALE GENOMIC DNA]</scope>
    <source>
        <strain evidence="14 15">DSM 13575</strain>
    </source>
</reference>
<dbReference type="InterPro" id="IPR004358">
    <property type="entry name" value="Sig_transdc_His_kin-like_C"/>
</dbReference>
<dbReference type="EMBL" id="SODZ01000004">
    <property type="protein sequence ID" value="TDX16252.1"/>
    <property type="molecule type" value="Genomic_DNA"/>
</dbReference>
<comment type="caution">
    <text evidence="14">The sequence shown here is derived from an EMBL/GenBank/DDBJ whole genome shotgun (WGS) entry which is preliminary data.</text>
</comment>